<dbReference type="Pfam" id="PF07690">
    <property type="entry name" value="MFS_1"/>
    <property type="match status" value="1"/>
</dbReference>
<dbReference type="HOGENOM" id="CLU_932308_0_0_11"/>
<dbReference type="InterPro" id="IPR011701">
    <property type="entry name" value="MFS"/>
</dbReference>
<evidence type="ECO:0000313" key="3">
    <source>
        <dbReference type="EMBL" id="EFL28278.1"/>
    </source>
</evidence>
<feature type="transmembrane region" description="Helical" evidence="2">
    <location>
        <begin position="254"/>
        <end position="275"/>
    </location>
</feature>
<feature type="transmembrane region" description="Helical" evidence="2">
    <location>
        <begin position="175"/>
        <end position="198"/>
    </location>
</feature>
<feature type="compositionally biased region" description="Low complexity" evidence="1">
    <location>
        <begin position="40"/>
        <end position="49"/>
    </location>
</feature>
<dbReference type="GO" id="GO:0022857">
    <property type="term" value="F:transmembrane transporter activity"/>
    <property type="evidence" value="ECO:0007669"/>
    <property type="project" value="InterPro"/>
</dbReference>
<evidence type="ECO:0000256" key="1">
    <source>
        <dbReference type="SAM" id="MobiDB-lite"/>
    </source>
</evidence>
<feature type="compositionally biased region" description="Basic and acidic residues" evidence="1">
    <location>
        <begin position="1"/>
        <end position="21"/>
    </location>
</feature>
<dbReference type="Proteomes" id="UP000003963">
    <property type="component" value="Unassembled WGS sequence"/>
</dbReference>
<dbReference type="EMBL" id="GG657754">
    <property type="protein sequence ID" value="EFL28278.1"/>
    <property type="molecule type" value="Genomic_DNA"/>
</dbReference>
<gene>
    <name evidence="3" type="ORF">SSOG_07992</name>
</gene>
<dbReference type="SUPFAM" id="SSF103473">
    <property type="entry name" value="MFS general substrate transporter"/>
    <property type="match status" value="1"/>
</dbReference>
<organism evidence="3 4">
    <name type="scientific">Streptomyces himastatinicus ATCC 53653</name>
    <dbReference type="NCBI Taxonomy" id="457427"/>
    <lineage>
        <taxon>Bacteria</taxon>
        <taxon>Bacillati</taxon>
        <taxon>Actinomycetota</taxon>
        <taxon>Actinomycetes</taxon>
        <taxon>Kitasatosporales</taxon>
        <taxon>Streptomycetaceae</taxon>
        <taxon>Streptomyces</taxon>
        <taxon>Streptomyces violaceusniger group</taxon>
    </lineage>
</organism>
<keyword evidence="2" id="KW-1133">Transmembrane helix</keyword>
<protein>
    <submittedName>
        <fullName evidence="3">MFS Superfamily, 4-hydroxyphenylacetate symporter</fullName>
    </submittedName>
</protein>
<feature type="non-terminal residue" evidence="3">
    <location>
        <position position="1"/>
    </location>
</feature>
<keyword evidence="2" id="KW-0472">Membrane</keyword>
<keyword evidence="2" id="KW-0812">Transmembrane</keyword>
<sequence length="299" mass="32579">YNRSTPLDREHRLRRPGDEQGTRPQQPGVRPGRRAVLLGLLPLRGAQQPRPRPPPSSRLRSSRGCPPWRPPLDRPHALPARRGRSRILPRHRGLSDLLVPQEAERPADAKWLTERQRQWLTAELDKEQQGNAQAKKLSTLGAAPYVLAAVGMVWWSRRSDRLAERKLHSAIPLALAAVALCAAGFVHSPVLGMCLIALSLTGMYSFKSPFWALPTLFLTRSTAAVAVAVVNSIGNLGGFFGPYAIGWAKDSTGSATGGLMFLGGLTAVACVRTFAVRVSSRPPAEPRVSDEAPRPTLRA</sequence>
<dbReference type="AlphaFoldDB" id="D9WS34"/>
<proteinExistence type="predicted"/>
<dbReference type="STRING" id="457427.SSOG_07992"/>
<reference evidence="3 4" key="1">
    <citation type="submission" date="2009-02" db="EMBL/GenBank/DDBJ databases">
        <title>Annotation of Streptomyces hygroscopicus strain ATCC 53653.</title>
        <authorList>
            <consortium name="The Broad Institute Genome Sequencing Platform"/>
            <consortium name="Broad Institute Microbial Sequencing Center"/>
            <person name="Fischbach M."/>
            <person name="Godfrey P."/>
            <person name="Ward D."/>
            <person name="Young S."/>
            <person name="Zeng Q."/>
            <person name="Koehrsen M."/>
            <person name="Alvarado L."/>
            <person name="Berlin A.M."/>
            <person name="Bochicchio J."/>
            <person name="Borenstein D."/>
            <person name="Chapman S.B."/>
            <person name="Chen Z."/>
            <person name="Engels R."/>
            <person name="Freedman E."/>
            <person name="Gellesch M."/>
            <person name="Goldberg J."/>
            <person name="Griggs A."/>
            <person name="Gujja S."/>
            <person name="Heilman E.R."/>
            <person name="Heiman D.I."/>
            <person name="Hepburn T.A."/>
            <person name="Howarth C."/>
            <person name="Jen D."/>
            <person name="Larson L."/>
            <person name="Lewis B."/>
            <person name="Mehta T."/>
            <person name="Park D."/>
            <person name="Pearson M."/>
            <person name="Richards J."/>
            <person name="Roberts A."/>
            <person name="Saif S."/>
            <person name="Shea T.D."/>
            <person name="Shenoy N."/>
            <person name="Sisk P."/>
            <person name="Stolte C."/>
            <person name="Sykes S.N."/>
            <person name="Thomson T."/>
            <person name="Walk T."/>
            <person name="White J."/>
            <person name="Yandava C."/>
            <person name="Straight P."/>
            <person name="Clardy J."/>
            <person name="Hung D."/>
            <person name="Kolter R."/>
            <person name="Mekalanos J."/>
            <person name="Walker S."/>
            <person name="Walsh C.T."/>
            <person name="Wieland-Brown L.C."/>
            <person name="Haas B."/>
            <person name="Nusbaum C."/>
            <person name="Birren B."/>
        </authorList>
    </citation>
    <scope>NUCLEOTIDE SEQUENCE [LARGE SCALE GENOMIC DNA]</scope>
    <source>
        <strain evidence="3 4">ATCC 53653</strain>
    </source>
</reference>
<feature type="region of interest" description="Disordered" evidence="1">
    <location>
        <begin position="1"/>
        <end position="86"/>
    </location>
</feature>
<keyword evidence="4" id="KW-1185">Reference proteome</keyword>
<evidence type="ECO:0000256" key="2">
    <source>
        <dbReference type="SAM" id="Phobius"/>
    </source>
</evidence>
<dbReference type="Gene3D" id="1.20.1250.20">
    <property type="entry name" value="MFS general substrate transporter like domains"/>
    <property type="match status" value="1"/>
</dbReference>
<accession>D9WS34</accession>
<dbReference type="InterPro" id="IPR036259">
    <property type="entry name" value="MFS_trans_sf"/>
</dbReference>
<feature type="compositionally biased region" description="Low complexity" evidence="1">
    <location>
        <begin position="57"/>
        <end position="66"/>
    </location>
</feature>
<evidence type="ECO:0000313" key="4">
    <source>
        <dbReference type="Proteomes" id="UP000003963"/>
    </source>
</evidence>
<name>D9WS34_9ACTN</name>